<dbReference type="GO" id="GO:0000156">
    <property type="term" value="F:phosphorelay response regulator activity"/>
    <property type="evidence" value="ECO:0007669"/>
    <property type="project" value="TreeGrafter"/>
</dbReference>
<dbReference type="GO" id="GO:0000976">
    <property type="term" value="F:transcription cis-regulatory region binding"/>
    <property type="evidence" value="ECO:0007669"/>
    <property type="project" value="TreeGrafter"/>
</dbReference>
<sequence>MRALVVEDQAPVRNAIAKRLRASGHAVDEAADGATAESFIQSYTYDVLVLDRLLPDGDALLRLKGWRDRGVTTPALFLTAFDRVADRLSGFEAGADDYLVKPFDMEELLARLAAIARRGSVIRPSTIRIADLEVDIGRREVRRAGIALPLRNKEFVALQLLAERAGKVVSRDELIAGCWGEEHLPASNAEEVIIASLRRKLGGPPLLHTVRGAGYILEAPDGKASS</sequence>
<evidence type="ECO:0000313" key="7">
    <source>
        <dbReference type="Proteomes" id="UP000253782"/>
    </source>
</evidence>
<dbReference type="Gene3D" id="6.10.250.690">
    <property type="match status" value="1"/>
</dbReference>
<gene>
    <name evidence="6" type="ORF">DVJ77_18555</name>
</gene>
<evidence type="ECO:0000259" key="4">
    <source>
        <dbReference type="PROSITE" id="PS50110"/>
    </source>
</evidence>
<dbReference type="InterPro" id="IPR001867">
    <property type="entry name" value="OmpR/PhoB-type_DNA-bd"/>
</dbReference>
<evidence type="ECO:0000256" key="3">
    <source>
        <dbReference type="PROSITE-ProRule" id="PRU01091"/>
    </source>
</evidence>
<dbReference type="InterPro" id="IPR001789">
    <property type="entry name" value="Sig_transdc_resp-reg_receiver"/>
</dbReference>
<evidence type="ECO:0000313" key="6">
    <source>
        <dbReference type="EMBL" id="RDD80146.1"/>
    </source>
</evidence>
<dbReference type="Pfam" id="PF00072">
    <property type="entry name" value="Response_reg"/>
    <property type="match status" value="1"/>
</dbReference>
<dbReference type="Proteomes" id="UP000253782">
    <property type="component" value="Unassembled WGS sequence"/>
</dbReference>
<name>A0A369UHW9_9GAMM</name>
<evidence type="ECO:0000256" key="1">
    <source>
        <dbReference type="ARBA" id="ARBA00023125"/>
    </source>
</evidence>
<keyword evidence="2" id="KW-0597">Phosphoprotein</keyword>
<feature type="domain" description="OmpR/PhoB-type" evidence="5">
    <location>
        <begin position="124"/>
        <end position="219"/>
    </location>
</feature>
<dbReference type="Gene3D" id="3.40.50.2300">
    <property type="match status" value="1"/>
</dbReference>
<dbReference type="GO" id="GO:0006355">
    <property type="term" value="P:regulation of DNA-templated transcription"/>
    <property type="evidence" value="ECO:0007669"/>
    <property type="project" value="InterPro"/>
</dbReference>
<dbReference type="Pfam" id="PF00486">
    <property type="entry name" value="Trans_reg_C"/>
    <property type="match status" value="1"/>
</dbReference>
<dbReference type="PROSITE" id="PS51755">
    <property type="entry name" value="OMPR_PHOB"/>
    <property type="match status" value="1"/>
</dbReference>
<dbReference type="OrthoDB" id="9802426at2"/>
<dbReference type="RefSeq" id="WP_114847024.1">
    <property type="nucleotide sequence ID" value="NZ_JBHSPE010000010.1"/>
</dbReference>
<evidence type="ECO:0000256" key="2">
    <source>
        <dbReference type="PROSITE-ProRule" id="PRU00169"/>
    </source>
</evidence>
<dbReference type="CDD" id="cd00383">
    <property type="entry name" value="trans_reg_C"/>
    <property type="match status" value="1"/>
</dbReference>
<reference evidence="6 7" key="1">
    <citation type="submission" date="2018-07" db="EMBL/GenBank/DDBJ databases">
        <title>Dyella tabacisoli L4-6T, whole genome shotgun sequence.</title>
        <authorList>
            <person name="Zhou X.-K."/>
            <person name="Li W.-J."/>
            <person name="Duan Y.-Q."/>
        </authorList>
    </citation>
    <scope>NUCLEOTIDE SEQUENCE [LARGE SCALE GENOMIC DNA]</scope>
    <source>
        <strain evidence="6 7">L4-6</strain>
    </source>
</reference>
<evidence type="ECO:0000259" key="5">
    <source>
        <dbReference type="PROSITE" id="PS51755"/>
    </source>
</evidence>
<dbReference type="Gene3D" id="1.10.10.10">
    <property type="entry name" value="Winged helix-like DNA-binding domain superfamily/Winged helix DNA-binding domain"/>
    <property type="match status" value="1"/>
</dbReference>
<organism evidence="6 7">
    <name type="scientific">Dyella tabacisoli</name>
    <dbReference type="NCBI Taxonomy" id="2282381"/>
    <lineage>
        <taxon>Bacteria</taxon>
        <taxon>Pseudomonadati</taxon>
        <taxon>Pseudomonadota</taxon>
        <taxon>Gammaproteobacteria</taxon>
        <taxon>Lysobacterales</taxon>
        <taxon>Rhodanobacteraceae</taxon>
        <taxon>Dyella</taxon>
    </lineage>
</organism>
<dbReference type="GO" id="GO:0005829">
    <property type="term" value="C:cytosol"/>
    <property type="evidence" value="ECO:0007669"/>
    <property type="project" value="TreeGrafter"/>
</dbReference>
<dbReference type="PANTHER" id="PTHR48111:SF36">
    <property type="entry name" value="TRANSCRIPTIONAL REGULATORY PROTEIN CUTR"/>
    <property type="match status" value="1"/>
</dbReference>
<feature type="domain" description="Response regulatory" evidence="4">
    <location>
        <begin position="2"/>
        <end position="116"/>
    </location>
</feature>
<dbReference type="InterPro" id="IPR011006">
    <property type="entry name" value="CheY-like_superfamily"/>
</dbReference>
<feature type="modified residue" description="4-aspartylphosphate" evidence="2">
    <location>
        <position position="51"/>
    </location>
</feature>
<protein>
    <submittedName>
        <fullName evidence="6">DNA-binding response regulator</fullName>
    </submittedName>
</protein>
<proteinExistence type="predicted"/>
<accession>A0A369UHW9</accession>
<keyword evidence="7" id="KW-1185">Reference proteome</keyword>
<dbReference type="InterPro" id="IPR036388">
    <property type="entry name" value="WH-like_DNA-bd_sf"/>
</dbReference>
<keyword evidence="1 3" id="KW-0238">DNA-binding</keyword>
<feature type="DNA-binding region" description="OmpR/PhoB-type" evidence="3">
    <location>
        <begin position="124"/>
        <end position="219"/>
    </location>
</feature>
<dbReference type="PROSITE" id="PS50110">
    <property type="entry name" value="RESPONSE_REGULATORY"/>
    <property type="match status" value="1"/>
</dbReference>
<dbReference type="InterPro" id="IPR039420">
    <property type="entry name" value="WalR-like"/>
</dbReference>
<dbReference type="SUPFAM" id="SSF52172">
    <property type="entry name" value="CheY-like"/>
    <property type="match status" value="1"/>
</dbReference>
<dbReference type="SMART" id="SM00448">
    <property type="entry name" value="REC"/>
    <property type="match status" value="1"/>
</dbReference>
<dbReference type="AlphaFoldDB" id="A0A369UHW9"/>
<dbReference type="SMART" id="SM00862">
    <property type="entry name" value="Trans_reg_C"/>
    <property type="match status" value="1"/>
</dbReference>
<dbReference type="PANTHER" id="PTHR48111">
    <property type="entry name" value="REGULATOR OF RPOS"/>
    <property type="match status" value="1"/>
</dbReference>
<comment type="caution">
    <text evidence="6">The sequence shown here is derived from an EMBL/GenBank/DDBJ whole genome shotgun (WGS) entry which is preliminary data.</text>
</comment>
<dbReference type="EMBL" id="QQAH01000020">
    <property type="protein sequence ID" value="RDD80146.1"/>
    <property type="molecule type" value="Genomic_DNA"/>
</dbReference>
<dbReference type="GO" id="GO:0032993">
    <property type="term" value="C:protein-DNA complex"/>
    <property type="evidence" value="ECO:0007669"/>
    <property type="project" value="TreeGrafter"/>
</dbReference>